<reference evidence="5 6" key="1">
    <citation type="submission" date="2014-04" db="EMBL/GenBank/DDBJ databases">
        <authorList>
            <consortium name="DOE Joint Genome Institute"/>
            <person name="Kuo A."/>
            <person name="Kohler A."/>
            <person name="Costa M.D."/>
            <person name="Nagy L.G."/>
            <person name="Floudas D."/>
            <person name="Copeland A."/>
            <person name="Barry K.W."/>
            <person name="Cichocki N."/>
            <person name="Veneault-Fourrey C."/>
            <person name="LaButti K."/>
            <person name="Lindquist E.A."/>
            <person name="Lipzen A."/>
            <person name="Lundell T."/>
            <person name="Morin E."/>
            <person name="Murat C."/>
            <person name="Sun H."/>
            <person name="Tunlid A."/>
            <person name="Henrissat B."/>
            <person name="Grigoriev I.V."/>
            <person name="Hibbett D.S."/>
            <person name="Martin F."/>
            <person name="Nordberg H.P."/>
            <person name="Cantor M.N."/>
            <person name="Hua S.X."/>
        </authorList>
    </citation>
    <scope>NUCLEOTIDE SEQUENCE [LARGE SCALE GENOMIC DNA]</scope>
    <source>
        <strain evidence="5 6">441</strain>
    </source>
</reference>
<reference evidence="6" key="2">
    <citation type="submission" date="2015-01" db="EMBL/GenBank/DDBJ databases">
        <title>Evolutionary Origins and Diversification of the Mycorrhizal Mutualists.</title>
        <authorList>
            <consortium name="DOE Joint Genome Institute"/>
            <consortium name="Mycorrhizal Genomics Consortium"/>
            <person name="Kohler A."/>
            <person name="Kuo A."/>
            <person name="Nagy L.G."/>
            <person name="Floudas D."/>
            <person name="Copeland A."/>
            <person name="Barry K.W."/>
            <person name="Cichocki N."/>
            <person name="Veneault-Fourrey C."/>
            <person name="LaButti K."/>
            <person name="Lindquist E.A."/>
            <person name="Lipzen A."/>
            <person name="Lundell T."/>
            <person name="Morin E."/>
            <person name="Murat C."/>
            <person name="Riley R."/>
            <person name="Ohm R."/>
            <person name="Sun H."/>
            <person name="Tunlid A."/>
            <person name="Henrissat B."/>
            <person name="Grigoriev I.V."/>
            <person name="Hibbett D.S."/>
            <person name="Martin F."/>
        </authorList>
    </citation>
    <scope>NUCLEOTIDE SEQUENCE [LARGE SCALE GENOMIC DNA]</scope>
    <source>
        <strain evidence="6">441</strain>
    </source>
</reference>
<dbReference type="GO" id="GO:0046872">
    <property type="term" value="F:metal ion binding"/>
    <property type="evidence" value="ECO:0007669"/>
    <property type="project" value="UniProtKB-KW"/>
</dbReference>
<name>A0A0C9Z1V2_9AGAM</name>
<keyword evidence="2" id="KW-0479">Metal-binding</keyword>
<dbReference type="HOGENOM" id="CLU_018552_9_2_1"/>
<dbReference type="OrthoDB" id="2408877at2759"/>
<evidence type="ECO:0000256" key="3">
    <source>
        <dbReference type="SAM" id="MobiDB-lite"/>
    </source>
</evidence>
<evidence type="ECO:0000313" key="5">
    <source>
        <dbReference type="EMBL" id="KIK13958.1"/>
    </source>
</evidence>
<evidence type="ECO:0000256" key="2">
    <source>
        <dbReference type="ARBA" id="ARBA00022723"/>
    </source>
</evidence>
<comment type="cofactor">
    <cofactor evidence="1">
        <name>a divalent metal cation</name>
        <dbReference type="ChEBI" id="CHEBI:60240"/>
    </cofactor>
</comment>
<dbReference type="EMBL" id="KN833964">
    <property type="protein sequence ID" value="KIK13958.1"/>
    <property type="molecule type" value="Genomic_DNA"/>
</dbReference>
<protein>
    <recommendedName>
        <fullName evidence="4">DDE Tnp4 domain-containing protein</fullName>
    </recommendedName>
</protein>
<organism evidence="5 6">
    <name type="scientific">Pisolithus microcarpus 441</name>
    <dbReference type="NCBI Taxonomy" id="765257"/>
    <lineage>
        <taxon>Eukaryota</taxon>
        <taxon>Fungi</taxon>
        <taxon>Dikarya</taxon>
        <taxon>Basidiomycota</taxon>
        <taxon>Agaricomycotina</taxon>
        <taxon>Agaricomycetes</taxon>
        <taxon>Agaricomycetidae</taxon>
        <taxon>Boletales</taxon>
        <taxon>Sclerodermatineae</taxon>
        <taxon>Pisolithaceae</taxon>
        <taxon>Pisolithus</taxon>
    </lineage>
</organism>
<proteinExistence type="predicted"/>
<sequence length="167" mass="18614">MASAFQHTAAVKHAEWFFQGDEFAWVDSAYPLTCHTIPVHKQPASLLPENALFDKTVSNIRVQSEHCMGALKGHWQCLHGLQVNINSKHQHLEACRWMTIAIILHNLVIEVEGASQGAQFTSLHAHAQEEEDRGLPGAPNVAGEVEEGDAEAKRHKLIEELLAFHQM</sequence>
<keyword evidence="6" id="KW-1185">Reference proteome</keyword>
<dbReference type="InterPro" id="IPR027806">
    <property type="entry name" value="HARBI1_dom"/>
</dbReference>
<dbReference type="Proteomes" id="UP000054018">
    <property type="component" value="Unassembled WGS sequence"/>
</dbReference>
<evidence type="ECO:0000313" key="6">
    <source>
        <dbReference type="Proteomes" id="UP000054018"/>
    </source>
</evidence>
<evidence type="ECO:0000256" key="1">
    <source>
        <dbReference type="ARBA" id="ARBA00001968"/>
    </source>
</evidence>
<dbReference type="AlphaFoldDB" id="A0A0C9Z1V2"/>
<accession>A0A0C9Z1V2</accession>
<feature type="region of interest" description="Disordered" evidence="3">
    <location>
        <begin position="127"/>
        <end position="150"/>
    </location>
</feature>
<gene>
    <name evidence="5" type="ORF">PISMIDRAFT_17637</name>
</gene>
<feature type="domain" description="DDE Tnp4" evidence="4">
    <location>
        <begin position="4"/>
        <end position="106"/>
    </location>
</feature>
<evidence type="ECO:0000259" key="4">
    <source>
        <dbReference type="Pfam" id="PF13359"/>
    </source>
</evidence>
<dbReference type="Pfam" id="PF13359">
    <property type="entry name" value="DDE_Tnp_4"/>
    <property type="match status" value="1"/>
</dbReference>